<evidence type="ECO:0000313" key="2">
    <source>
        <dbReference type="Proteomes" id="UP000567885"/>
    </source>
</evidence>
<proteinExistence type="predicted"/>
<protein>
    <submittedName>
        <fullName evidence="1">Uncharacterized protein</fullName>
    </submittedName>
</protein>
<comment type="caution">
    <text evidence="1">The sequence shown here is derived from an EMBL/GenBank/DDBJ whole genome shotgun (WGS) entry which is preliminary data.</text>
</comment>
<evidence type="ECO:0000313" key="1">
    <source>
        <dbReference type="EMBL" id="KAF5672580.1"/>
    </source>
</evidence>
<gene>
    <name evidence="1" type="ORF">FHETE_3714</name>
</gene>
<organism evidence="1 2">
    <name type="scientific">Fusarium heterosporum</name>
    <dbReference type="NCBI Taxonomy" id="42747"/>
    <lineage>
        <taxon>Eukaryota</taxon>
        <taxon>Fungi</taxon>
        <taxon>Dikarya</taxon>
        <taxon>Ascomycota</taxon>
        <taxon>Pezizomycotina</taxon>
        <taxon>Sordariomycetes</taxon>
        <taxon>Hypocreomycetidae</taxon>
        <taxon>Hypocreales</taxon>
        <taxon>Nectriaceae</taxon>
        <taxon>Fusarium</taxon>
        <taxon>Fusarium heterosporum species complex</taxon>
    </lineage>
</organism>
<accession>A0A8H5TI14</accession>
<dbReference type="AlphaFoldDB" id="A0A8H5TI14"/>
<sequence length="235" mass="25753">MSISTLQRLKRQQSPCDPEPQYNAMVSHGGSCASLAAAENAYFMATSADADDDRMDIDPSPASMQPSDTDTISTAMDLDTVSSSVVNPVLDDVALGAEARVNLYKECIKFDSRNLKPDSQGRFLCPVSATGLVPYFDNDLTRAIGWHQEYLVEVLKSVVFVFATSDSMTLFSAFIHSHFHLEAAQVPQVHTMAPSLHEYPYSQDMALSSCRHVQMAHGQFEQQHKYATSSCAAAC</sequence>
<reference evidence="1 2" key="1">
    <citation type="submission" date="2020-05" db="EMBL/GenBank/DDBJ databases">
        <title>Identification and distribution of gene clusters putatively required for synthesis of sphingolipid metabolism inhibitors in phylogenetically diverse species of the filamentous fungus Fusarium.</title>
        <authorList>
            <person name="Kim H.-S."/>
            <person name="Busman M."/>
            <person name="Brown D.W."/>
            <person name="Divon H."/>
            <person name="Uhlig S."/>
            <person name="Proctor R.H."/>
        </authorList>
    </citation>
    <scope>NUCLEOTIDE SEQUENCE [LARGE SCALE GENOMIC DNA]</scope>
    <source>
        <strain evidence="1 2">NRRL 20693</strain>
    </source>
</reference>
<name>A0A8H5TI14_FUSHE</name>
<keyword evidence="2" id="KW-1185">Reference proteome</keyword>
<dbReference type="Proteomes" id="UP000567885">
    <property type="component" value="Unassembled WGS sequence"/>
</dbReference>
<dbReference type="EMBL" id="JAAGWQ010000059">
    <property type="protein sequence ID" value="KAF5672580.1"/>
    <property type="molecule type" value="Genomic_DNA"/>
</dbReference>